<gene>
    <name evidence="1" type="ORF">ABIA69_003953</name>
</gene>
<dbReference type="EMBL" id="JBEPSB010000024">
    <property type="protein sequence ID" value="MET4562762.1"/>
    <property type="molecule type" value="Genomic_DNA"/>
</dbReference>
<dbReference type="RefSeq" id="WP_354472743.1">
    <property type="nucleotide sequence ID" value="NZ_JBEPSB010000024.1"/>
</dbReference>
<reference evidence="1 2" key="1">
    <citation type="submission" date="2024-06" db="EMBL/GenBank/DDBJ databases">
        <title>Sorghum-associated microbial communities from plants grown in Nebraska, USA.</title>
        <authorList>
            <person name="Schachtman D."/>
        </authorList>
    </citation>
    <scope>NUCLEOTIDE SEQUENCE [LARGE SCALE GENOMIC DNA]</scope>
    <source>
        <strain evidence="1 2">736</strain>
    </source>
</reference>
<sequence>MFYEVFWSGYETSYKKFCKTFEKAIEIAKKYSNDEDFLNEYELNPGCSISKYEFDEDLGEFIEIEIYSYDVKNDKVTKESLD</sequence>
<evidence type="ECO:0000313" key="1">
    <source>
        <dbReference type="EMBL" id="MET4562762.1"/>
    </source>
</evidence>
<proteinExistence type="predicted"/>
<protein>
    <submittedName>
        <fullName evidence="1">Uncharacterized protein</fullName>
    </submittedName>
</protein>
<accession>A0ABV2PP96</accession>
<evidence type="ECO:0000313" key="2">
    <source>
        <dbReference type="Proteomes" id="UP001549363"/>
    </source>
</evidence>
<comment type="caution">
    <text evidence="1">The sequence shown here is derived from an EMBL/GenBank/DDBJ whole genome shotgun (WGS) entry which is preliminary data.</text>
</comment>
<keyword evidence="2" id="KW-1185">Reference proteome</keyword>
<organism evidence="1 2">
    <name type="scientific">Lysinibacillus parviboronicapiens</name>
    <dbReference type="NCBI Taxonomy" id="436516"/>
    <lineage>
        <taxon>Bacteria</taxon>
        <taxon>Bacillati</taxon>
        <taxon>Bacillota</taxon>
        <taxon>Bacilli</taxon>
        <taxon>Bacillales</taxon>
        <taxon>Bacillaceae</taxon>
        <taxon>Lysinibacillus</taxon>
    </lineage>
</organism>
<name>A0ABV2PP96_9BACI</name>
<dbReference type="Proteomes" id="UP001549363">
    <property type="component" value="Unassembled WGS sequence"/>
</dbReference>